<dbReference type="EMBL" id="KQ964861">
    <property type="protein sequence ID" value="KXN65541.1"/>
    <property type="molecule type" value="Genomic_DNA"/>
</dbReference>
<evidence type="ECO:0000256" key="4">
    <source>
        <dbReference type="ARBA" id="ARBA00023163"/>
    </source>
</evidence>
<dbReference type="PANTHER" id="PTHR47338">
    <property type="entry name" value="ZN(II)2CYS6 TRANSCRIPTION FACTOR (EUROFUNG)-RELATED"/>
    <property type="match status" value="1"/>
</dbReference>
<keyword evidence="3" id="KW-0805">Transcription regulation</keyword>
<dbReference type="InterPro" id="IPR036864">
    <property type="entry name" value="Zn2-C6_fun-type_DNA-bd_sf"/>
</dbReference>
<dbReference type="GO" id="GO:0000981">
    <property type="term" value="F:DNA-binding transcription factor activity, RNA polymerase II-specific"/>
    <property type="evidence" value="ECO:0007669"/>
    <property type="project" value="InterPro"/>
</dbReference>
<dbReference type="PROSITE" id="PS00463">
    <property type="entry name" value="ZN2_CY6_FUNGAL_1"/>
    <property type="match status" value="1"/>
</dbReference>
<evidence type="ECO:0000256" key="5">
    <source>
        <dbReference type="ARBA" id="ARBA00023242"/>
    </source>
</evidence>
<comment type="subcellular location">
    <subcellularLocation>
        <location evidence="1">Nucleus</location>
    </subcellularLocation>
</comment>
<organism evidence="7 8">
    <name type="scientific">Conidiobolus coronatus (strain ATCC 28846 / CBS 209.66 / NRRL 28638)</name>
    <name type="common">Delacroixia coronata</name>
    <dbReference type="NCBI Taxonomy" id="796925"/>
    <lineage>
        <taxon>Eukaryota</taxon>
        <taxon>Fungi</taxon>
        <taxon>Fungi incertae sedis</taxon>
        <taxon>Zoopagomycota</taxon>
        <taxon>Entomophthoromycotina</taxon>
        <taxon>Entomophthoromycetes</taxon>
        <taxon>Entomophthorales</taxon>
        <taxon>Ancylistaceae</taxon>
        <taxon>Conidiobolus</taxon>
    </lineage>
</organism>
<dbReference type="SMART" id="SM00066">
    <property type="entry name" value="GAL4"/>
    <property type="match status" value="1"/>
</dbReference>
<dbReference type="CDD" id="cd12148">
    <property type="entry name" value="fungal_TF_MHR"/>
    <property type="match status" value="1"/>
</dbReference>
<dbReference type="GO" id="GO:0008270">
    <property type="term" value="F:zinc ion binding"/>
    <property type="evidence" value="ECO:0007669"/>
    <property type="project" value="InterPro"/>
</dbReference>
<evidence type="ECO:0000313" key="8">
    <source>
        <dbReference type="Proteomes" id="UP000070444"/>
    </source>
</evidence>
<keyword evidence="5" id="KW-0539">Nucleus</keyword>
<accession>A0A137NS10</accession>
<sequence length="594" mass="68855">MRDRIQLSCVECRRNKKKCDRVSPTCKNCEKNSKSCIYIVKANIATNSSNGNNKKLISYRDGQSTSDDSSESQSYYLKRKTSRLETKWSNLTYTLERIVDFTQIDCKMEDFLNNIDLDLYKRILGRNITKNTLISYNRVELYNPSVNAELNRVLGILVGLSFQFSFLSPVSVETIKECYLTNGINSYLVNCIAAAMLPRYMILRGNTKTLDLRDNVFYLKAIYLLNSSSTPLREILVGTIFLVWLEISVGNVWSAMIHFKKIAALCVENKINLLDEDYPLRPRPSNDLETCEKRNTWWICTGGEVVLSMAYHHPLILKSNSKEVHVPHHQLNFNPGPCHPIQILPSNQAFNMEPTFHETIPNFRSFAIITWAGQIISPLIEISQNFFKPQTSPLSQHLMLGIYRDFYPKFIQPMNYLIDLQLYKENLRKEPSEYANSNMLVTVIGGNILQILYFNNLSEYLDYLMEPELAQLHRDKTKELAKNLINFLKSTLRLCSSTNPLELDLTQYYISCPLIPVLILQLIKIFLPMETLLDREALGYFLEIMKFFSCYYQIAELYVKWCQSQIKTNGKFYFRETDKVTGPVRGLLKFFQKA</sequence>
<keyword evidence="2" id="KW-0479">Metal-binding</keyword>
<evidence type="ECO:0000256" key="3">
    <source>
        <dbReference type="ARBA" id="ARBA00023015"/>
    </source>
</evidence>
<evidence type="ECO:0000256" key="2">
    <source>
        <dbReference type="ARBA" id="ARBA00022723"/>
    </source>
</evidence>
<dbReference type="PANTHER" id="PTHR47338:SF5">
    <property type="entry name" value="ZN(II)2CYS6 TRANSCRIPTION FACTOR (EUROFUNG)"/>
    <property type="match status" value="1"/>
</dbReference>
<evidence type="ECO:0000256" key="1">
    <source>
        <dbReference type="ARBA" id="ARBA00004123"/>
    </source>
</evidence>
<dbReference type="STRING" id="796925.A0A137NS10"/>
<dbReference type="OrthoDB" id="39175at2759"/>
<reference evidence="7 8" key="1">
    <citation type="journal article" date="2015" name="Genome Biol. Evol.">
        <title>Phylogenomic analyses indicate that early fungi evolved digesting cell walls of algal ancestors of land plants.</title>
        <authorList>
            <person name="Chang Y."/>
            <person name="Wang S."/>
            <person name="Sekimoto S."/>
            <person name="Aerts A.L."/>
            <person name="Choi C."/>
            <person name="Clum A."/>
            <person name="LaButti K.M."/>
            <person name="Lindquist E.A."/>
            <person name="Yee Ngan C."/>
            <person name="Ohm R.A."/>
            <person name="Salamov A.A."/>
            <person name="Grigoriev I.V."/>
            <person name="Spatafora J.W."/>
            <person name="Berbee M.L."/>
        </authorList>
    </citation>
    <scope>NUCLEOTIDE SEQUENCE [LARGE SCALE GENOMIC DNA]</scope>
    <source>
        <strain evidence="7 8">NRRL 28638</strain>
    </source>
</reference>
<dbReference type="PROSITE" id="PS50048">
    <property type="entry name" value="ZN2_CY6_FUNGAL_2"/>
    <property type="match status" value="1"/>
</dbReference>
<dbReference type="Proteomes" id="UP000070444">
    <property type="component" value="Unassembled WGS sequence"/>
</dbReference>
<gene>
    <name evidence="7" type="ORF">CONCODRAFT_12848</name>
</gene>
<evidence type="ECO:0000259" key="6">
    <source>
        <dbReference type="PROSITE" id="PS50048"/>
    </source>
</evidence>
<dbReference type="GO" id="GO:0005634">
    <property type="term" value="C:nucleus"/>
    <property type="evidence" value="ECO:0007669"/>
    <property type="project" value="UniProtKB-SubCell"/>
</dbReference>
<dbReference type="AlphaFoldDB" id="A0A137NS10"/>
<dbReference type="CDD" id="cd00067">
    <property type="entry name" value="GAL4"/>
    <property type="match status" value="1"/>
</dbReference>
<dbReference type="SUPFAM" id="SSF57701">
    <property type="entry name" value="Zn2/Cys6 DNA-binding domain"/>
    <property type="match status" value="1"/>
</dbReference>
<keyword evidence="4" id="KW-0804">Transcription</keyword>
<name>A0A137NS10_CONC2</name>
<protein>
    <recommendedName>
        <fullName evidence="6">Zn(2)-C6 fungal-type domain-containing protein</fullName>
    </recommendedName>
</protein>
<keyword evidence="8" id="KW-1185">Reference proteome</keyword>
<proteinExistence type="predicted"/>
<feature type="domain" description="Zn(2)-C6 fungal-type" evidence="6">
    <location>
        <begin position="8"/>
        <end position="38"/>
    </location>
</feature>
<dbReference type="InterPro" id="IPR050815">
    <property type="entry name" value="TF_fung"/>
</dbReference>
<dbReference type="InterPro" id="IPR001138">
    <property type="entry name" value="Zn2Cys6_DnaBD"/>
</dbReference>
<evidence type="ECO:0000313" key="7">
    <source>
        <dbReference type="EMBL" id="KXN65541.1"/>
    </source>
</evidence>
<dbReference type="Gene3D" id="4.10.240.10">
    <property type="entry name" value="Zn(2)-C6 fungal-type DNA-binding domain"/>
    <property type="match status" value="1"/>
</dbReference>
<dbReference type="Pfam" id="PF00172">
    <property type="entry name" value="Zn_clus"/>
    <property type="match status" value="1"/>
</dbReference>